<protein>
    <recommendedName>
        <fullName evidence="6">Serine protease</fullName>
        <ecNumber evidence="6">3.4.21.-</ecNumber>
    </recommendedName>
</protein>
<keyword evidence="9" id="KW-1185">Reference proteome</keyword>
<dbReference type="Proteomes" id="UP000298763">
    <property type="component" value="Chromosome"/>
</dbReference>
<evidence type="ECO:0000256" key="3">
    <source>
        <dbReference type="ARBA" id="ARBA00022729"/>
    </source>
</evidence>
<comment type="similarity">
    <text evidence="1 6">Belongs to the peptidase S1B family.</text>
</comment>
<sequence>MPSATSLPSEGAMNRLRPVYEQASARLDGKAGTRAQTHKHIASRTVRLLDPPVTSMRAKRLVQSALTASAFDGEVAQELREQPDVSQLSARAQNQLERVVNDADFLPVWFLQRGADLRRTVAQVQARSPAGVQMNGTGFLVGPGLLLTNAHVLDWSDIGGESLDVIVHGSTVVFDFEQRFDGSYAPMATFRLDPETLLLASPWNELDYVLVALAPRSVDGKVAVTDYGYNRLTAELGKVARGEPVFIIQHPLGKEKQVVLNENRLIERDERSTVLVYEADTNSGSSGSPVYNRQWEVVALHHAPQIARNENGEVLSIDGGVWTEAQGPDRIQFLALNEGIRISSILHDLIRVFGDYRQSNAIQAPQRLTSEGAGKLEIMLQTLGATPDALVAPVPVAEKAPAQDASPTRRYPRPD</sequence>
<dbReference type="InterPro" id="IPR008256">
    <property type="entry name" value="Peptidase_S1B"/>
</dbReference>
<feature type="region of interest" description="Disordered" evidence="7">
    <location>
        <begin position="395"/>
        <end position="415"/>
    </location>
</feature>
<evidence type="ECO:0000256" key="1">
    <source>
        <dbReference type="ARBA" id="ARBA00008764"/>
    </source>
</evidence>
<keyword evidence="2 6" id="KW-0645">Protease</keyword>
<name>A0ABX5UFU1_9BURK</name>
<dbReference type="InterPro" id="IPR009003">
    <property type="entry name" value="Peptidase_S1_PA"/>
</dbReference>
<proteinExistence type="inferred from homology"/>
<dbReference type="PANTHER" id="PTHR36234">
    <property type="entry name" value="LYSYL ENDOPEPTIDASE"/>
    <property type="match status" value="1"/>
</dbReference>
<keyword evidence="4 6" id="KW-0378">Hydrolase</keyword>
<keyword evidence="3" id="KW-0732">Signal</keyword>
<dbReference type="PRINTS" id="PR00839">
    <property type="entry name" value="V8PROTEASE"/>
</dbReference>
<keyword evidence="5 6" id="KW-0720">Serine protease</keyword>
<evidence type="ECO:0000256" key="5">
    <source>
        <dbReference type="ARBA" id="ARBA00022825"/>
    </source>
</evidence>
<organism evidence="8 9">
    <name type="scientific">Pseudoduganella umbonata</name>
    <dbReference type="NCBI Taxonomy" id="864828"/>
    <lineage>
        <taxon>Bacteria</taxon>
        <taxon>Pseudomonadati</taxon>
        <taxon>Pseudomonadota</taxon>
        <taxon>Betaproteobacteria</taxon>
        <taxon>Burkholderiales</taxon>
        <taxon>Oxalobacteraceae</taxon>
        <taxon>Telluria group</taxon>
        <taxon>Pseudoduganella</taxon>
    </lineage>
</organism>
<accession>A0ABX5UFU1</accession>
<gene>
    <name evidence="8" type="ORF">FCL38_00550</name>
</gene>
<dbReference type="EMBL" id="CP040017">
    <property type="protein sequence ID" value="QCP09092.1"/>
    <property type="molecule type" value="Genomic_DNA"/>
</dbReference>
<reference evidence="8 9" key="1">
    <citation type="submission" date="2019-05" db="EMBL/GenBank/DDBJ databases">
        <title>Draft Genome Sequences of Six Type Strains of the Genus Massilia.</title>
        <authorList>
            <person name="Miess H."/>
            <person name="Frediansyhah A."/>
            <person name="Gross H."/>
        </authorList>
    </citation>
    <scope>NUCLEOTIDE SEQUENCE [LARGE SCALE GENOMIC DNA]</scope>
    <source>
        <strain evidence="8 9">DSMZ 26121</strain>
    </source>
</reference>
<dbReference type="SUPFAM" id="SSF50494">
    <property type="entry name" value="Trypsin-like serine proteases"/>
    <property type="match status" value="1"/>
</dbReference>
<dbReference type="Gene3D" id="2.40.10.10">
    <property type="entry name" value="Trypsin-like serine proteases"/>
    <property type="match status" value="2"/>
</dbReference>
<evidence type="ECO:0000256" key="4">
    <source>
        <dbReference type="ARBA" id="ARBA00022801"/>
    </source>
</evidence>
<evidence type="ECO:0000313" key="9">
    <source>
        <dbReference type="Proteomes" id="UP000298763"/>
    </source>
</evidence>
<evidence type="ECO:0000313" key="8">
    <source>
        <dbReference type="EMBL" id="QCP09092.1"/>
    </source>
</evidence>
<dbReference type="PANTHER" id="PTHR36234:SF5">
    <property type="entry name" value="LYSYL ENDOPEPTIDASE"/>
    <property type="match status" value="1"/>
</dbReference>
<dbReference type="InterPro" id="IPR043504">
    <property type="entry name" value="Peptidase_S1_PA_chymotrypsin"/>
</dbReference>
<evidence type="ECO:0000256" key="7">
    <source>
        <dbReference type="SAM" id="MobiDB-lite"/>
    </source>
</evidence>
<evidence type="ECO:0000256" key="2">
    <source>
        <dbReference type="ARBA" id="ARBA00022670"/>
    </source>
</evidence>
<dbReference type="Pfam" id="PF13365">
    <property type="entry name" value="Trypsin_2"/>
    <property type="match status" value="1"/>
</dbReference>
<dbReference type="EC" id="3.4.21.-" evidence="6"/>
<evidence type="ECO:0000256" key="6">
    <source>
        <dbReference type="RuleBase" id="RU004296"/>
    </source>
</evidence>